<dbReference type="InterPro" id="IPR001879">
    <property type="entry name" value="GPCR_2_extracellular_dom"/>
</dbReference>
<dbReference type="PROSITE" id="PS00022">
    <property type="entry name" value="EGF_1"/>
    <property type="match status" value="4"/>
</dbReference>
<dbReference type="GO" id="GO:0005509">
    <property type="term" value="F:calcium ion binding"/>
    <property type="evidence" value="ECO:0007669"/>
    <property type="project" value="InterPro"/>
</dbReference>
<evidence type="ECO:0000256" key="7">
    <source>
        <dbReference type="ARBA" id="ARBA00023157"/>
    </source>
</evidence>
<dbReference type="GO" id="GO:0098609">
    <property type="term" value="P:cell-cell adhesion"/>
    <property type="evidence" value="ECO:0007669"/>
    <property type="project" value="TreeGrafter"/>
</dbReference>
<comment type="caution">
    <text evidence="8">Lacks conserved residue(s) required for the propagation of feature annotation.</text>
</comment>
<dbReference type="PROSITE" id="PS50221">
    <property type="entry name" value="GAIN_B"/>
    <property type="match status" value="1"/>
</dbReference>
<dbReference type="SMART" id="SM00181">
    <property type="entry name" value="EGF"/>
    <property type="match status" value="6"/>
</dbReference>
<sequence>MLGSSVTVRLQNMSQEHFLSPLLGHFLEGVSAVLSVPVEDVFVFNVQPDLEAAGGGGGGGGGGRGRMGILNVLPFDDNVCLREPCQNYMKCVSVLRFNSSAPFISSPSILFRPIHPIAGLRCRCPAGFTGDYCETEINLCYSNPCLNGGVCARTEGGFTCICREDFAAKALFKLPQRQSGGGFRCECPVGGGYERPYCAVTARSFPPKSFVMFHGLRQRFHLSISLTISFSNHFGELSTQVSPFLPGGVSDGDWHTVHIHYYNKPRRSSSGEAQGPSGEKVAVVSVDDCDTAVSLRFGTQLGNYSCAAQGQQISSKKSLDLTGPLFLGGVPNVPDNFPFGAREFVGCMKDLHVDSRPLDLAGFIANNGTVPGCSAKLHFCKSNPCQNGGTCSVSWETFSCECPLGFGGKDCSHVMAHAHRFLGNSALWWDLKNDVTISTPWYLGLVFRTRAREGTLLQAQAGQYTSLLFQLVNGQLVFSVTRGSTRPVRLKLDQVQVADGRWHDLQLELRDVRSGREMRYVATLRLDFGLFQGTVIVGNEIHGLKVKHLHVGGVLGSGEVEIGCNAGTPCTSSPCPAHSRCSDQWERHACICEPGYYGRGCTNACHLNPCENTAQCHRKPSSSHGYSCDCGDNHYGQYCQHRIDHQCPRGWWGSPTCGPCHCDVTKGFDSDCNKTSGVCHCKETGQCQCRPGVIGRQCNMCDNPFAETITVGIWWPRTKFNLPAVVACPKGSIGAAIRHCDVERGWLEPDLYNCTSPPFFELNVPLESLERNETELSTIVEKKLAHQLRDVTEATGRLYGNDLQIAERLLSRLLAFETQQTGFGLTATQDAHFNENILRACSSVLGTDTAGLWRALAQNQNQNHMHAGGPGGLAELLEQYAQTLAQNMKLTYLNPVALVSPNIVMNLDRVENHTHVRRRFPRYNAPLFRGQALWDPHTHVVLPPAALLPQRQQQLHIPLSVAPAPVGVSANHTVEYAAARRSVSLPEPPITIVILLIYRSLGSALPPKYHTDRRGVRLPRHPVMNSPVVSVSVYSNQTFVGGHLDQPLLLEFKLLETANRSKPLCVQWNHSSK</sequence>
<evidence type="ECO:0000256" key="2">
    <source>
        <dbReference type="ARBA" id="ARBA00010933"/>
    </source>
</evidence>
<dbReference type="InterPro" id="IPR036445">
    <property type="entry name" value="GPCR_2_extracell_dom_sf"/>
</dbReference>
<feature type="domain" description="EGF-like" evidence="10">
    <location>
        <begin position="76"/>
        <end position="134"/>
    </location>
</feature>
<dbReference type="SUPFAM" id="SSF57196">
    <property type="entry name" value="EGF/Laminin"/>
    <property type="match status" value="2"/>
</dbReference>
<dbReference type="CDD" id="cd00055">
    <property type="entry name" value="EGF_Lam"/>
    <property type="match status" value="1"/>
</dbReference>
<feature type="domain" description="G-protein coupled receptors family 2 profile 1" evidence="12">
    <location>
        <begin position="680"/>
        <end position="758"/>
    </location>
</feature>
<dbReference type="PANTHER" id="PTHR24026">
    <property type="entry name" value="FAT ATYPICAL CADHERIN-RELATED"/>
    <property type="match status" value="1"/>
</dbReference>
<dbReference type="AlphaFoldDB" id="A0A9Q0DI10"/>
<feature type="domain" description="Laminin G" evidence="9">
    <location>
        <begin position="173"/>
        <end position="373"/>
    </location>
</feature>
<dbReference type="InterPro" id="IPR032471">
    <property type="entry name" value="AGRL2-4_GAIN_subdom_A"/>
</dbReference>
<evidence type="ECO:0000259" key="11">
    <source>
        <dbReference type="PROSITE" id="PS50221"/>
    </source>
</evidence>
<dbReference type="InterPro" id="IPR001881">
    <property type="entry name" value="EGF-like_Ca-bd_dom"/>
</dbReference>
<dbReference type="Gene3D" id="2.60.120.200">
    <property type="match status" value="2"/>
</dbReference>
<dbReference type="InterPro" id="IPR013320">
    <property type="entry name" value="ConA-like_dom_sf"/>
</dbReference>
<dbReference type="Pfam" id="PF02210">
    <property type="entry name" value="Laminin_G_2"/>
    <property type="match status" value="2"/>
</dbReference>
<feature type="domain" description="GAIN-B" evidence="11">
    <location>
        <begin position="944"/>
        <end position="1073"/>
    </location>
</feature>
<dbReference type="SMART" id="SM00008">
    <property type="entry name" value="HormR"/>
    <property type="match status" value="1"/>
</dbReference>
<dbReference type="Pfam" id="PF16489">
    <property type="entry name" value="GAIN"/>
    <property type="match status" value="1"/>
</dbReference>
<dbReference type="Gene3D" id="4.10.1240.10">
    <property type="entry name" value="GPCR, family 2, extracellular hormone receptor domain"/>
    <property type="match status" value="1"/>
</dbReference>
<comment type="similarity">
    <text evidence="2">Belongs to the G-protein coupled receptor 2 family. LN-TM7 subfamily.</text>
</comment>
<dbReference type="SUPFAM" id="SSF49899">
    <property type="entry name" value="Concanavalin A-like lectins/glucanases"/>
    <property type="match status" value="2"/>
</dbReference>
<keyword evidence="14" id="KW-1185">Reference proteome</keyword>
<feature type="domain" description="Laminin G" evidence="9">
    <location>
        <begin position="418"/>
        <end position="630"/>
    </location>
</feature>
<feature type="disulfide bond" evidence="8">
    <location>
        <begin position="630"/>
        <end position="639"/>
    </location>
</feature>
<evidence type="ECO:0000256" key="5">
    <source>
        <dbReference type="ARBA" id="ARBA00022989"/>
    </source>
</evidence>
<dbReference type="PROSITE" id="PS50227">
    <property type="entry name" value="G_PROTEIN_RECEP_F2_3"/>
    <property type="match status" value="1"/>
</dbReference>
<feature type="domain" description="EGF-like" evidence="10">
    <location>
        <begin position="566"/>
        <end position="602"/>
    </location>
</feature>
<evidence type="ECO:0008006" key="15">
    <source>
        <dbReference type="Google" id="ProtNLM"/>
    </source>
</evidence>
<evidence type="ECO:0000256" key="6">
    <source>
        <dbReference type="ARBA" id="ARBA00023136"/>
    </source>
</evidence>
<evidence type="ECO:0000256" key="8">
    <source>
        <dbReference type="PROSITE-ProRule" id="PRU00076"/>
    </source>
</evidence>
<dbReference type="InterPro" id="IPR000742">
    <property type="entry name" value="EGF"/>
</dbReference>
<dbReference type="SMART" id="SM00180">
    <property type="entry name" value="EGF_Lam"/>
    <property type="match status" value="1"/>
</dbReference>
<feature type="disulfide bond" evidence="8">
    <location>
        <begin position="124"/>
        <end position="133"/>
    </location>
</feature>
<dbReference type="Proteomes" id="UP001148018">
    <property type="component" value="Unassembled WGS sequence"/>
</dbReference>
<name>A0A9Q0DI10_9TELE</name>
<accession>A0A9Q0DI10</accession>
<dbReference type="Pfam" id="PF00008">
    <property type="entry name" value="EGF"/>
    <property type="match status" value="2"/>
</dbReference>
<evidence type="ECO:0000256" key="3">
    <source>
        <dbReference type="ARBA" id="ARBA00022475"/>
    </source>
</evidence>
<evidence type="ECO:0000256" key="4">
    <source>
        <dbReference type="ARBA" id="ARBA00022692"/>
    </source>
</evidence>
<dbReference type="OrthoDB" id="26203at2759"/>
<dbReference type="EMBL" id="JANIIK010000117">
    <property type="protein sequence ID" value="KAJ3586982.1"/>
    <property type="molecule type" value="Genomic_DNA"/>
</dbReference>
<dbReference type="SMART" id="SM00179">
    <property type="entry name" value="EGF_CA"/>
    <property type="match status" value="3"/>
</dbReference>
<gene>
    <name evidence="13" type="ORF">NHX12_013373</name>
</gene>
<keyword evidence="6" id="KW-0472">Membrane</keyword>
<keyword evidence="7 8" id="KW-1015">Disulfide bond</keyword>
<dbReference type="InterPro" id="IPR057244">
    <property type="entry name" value="GAIN_B"/>
</dbReference>
<dbReference type="PANTHER" id="PTHR24026:SF38">
    <property type="entry name" value="CADHERIN EGF LAG SEVEN-PASS G-TYPE RECEPTOR 3"/>
    <property type="match status" value="1"/>
</dbReference>
<evidence type="ECO:0000259" key="9">
    <source>
        <dbReference type="PROSITE" id="PS50025"/>
    </source>
</evidence>
<dbReference type="SMART" id="SM00282">
    <property type="entry name" value="LamG"/>
    <property type="match status" value="2"/>
</dbReference>
<dbReference type="InterPro" id="IPR002049">
    <property type="entry name" value="LE_dom"/>
</dbReference>
<dbReference type="PROSITE" id="PS01186">
    <property type="entry name" value="EGF_2"/>
    <property type="match status" value="2"/>
</dbReference>
<dbReference type="GO" id="GO:0005886">
    <property type="term" value="C:plasma membrane"/>
    <property type="evidence" value="ECO:0007669"/>
    <property type="project" value="UniProtKB-SubCell"/>
</dbReference>
<evidence type="ECO:0000313" key="13">
    <source>
        <dbReference type="EMBL" id="KAJ3586982.1"/>
    </source>
</evidence>
<evidence type="ECO:0000259" key="12">
    <source>
        <dbReference type="PROSITE" id="PS50227"/>
    </source>
</evidence>
<reference evidence="13" key="1">
    <citation type="submission" date="2022-07" db="EMBL/GenBank/DDBJ databases">
        <title>Chromosome-level genome of Muraenolepis orangiensis.</title>
        <authorList>
            <person name="Kim J."/>
        </authorList>
    </citation>
    <scope>NUCLEOTIDE SEQUENCE</scope>
    <source>
        <strain evidence="13">KU_S4_2022</strain>
        <tissue evidence="13">Muscle</tissue>
    </source>
</reference>
<dbReference type="FunFam" id="2.10.25.10:FF:000359">
    <property type="entry name" value="Cadherin EGF LAG seven-pass G-type receptor 3"/>
    <property type="match status" value="1"/>
</dbReference>
<keyword evidence="5" id="KW-1133">Transmembrane helix</keyword>
<keyword evidence="8" id="KW-0245">EGF-like domain</keyword>
<evidence type="ECO:0000256" key="1">
    <source>
        <dbReference type="ARBA" id="ARBA00004236"/>
    </source>
</evidence>
<evidence type="ECO:0000313" key="14">
    <source>
        <dbReference type="Proteomes" id="UP001148018"/>
    </source>
</evidence>
<keyword evidence="4" id="KW-0812">Transmembrane</keyword>
<feature type="domain" description="EGF-like" evidence="10">
    <location>
        <begin position="376"/>
        <end position="412"/>
    </location>
</feature>
<dbReference type="InterPro" id="IPR046338">
    <property type="entry name" value="GAIN_dom_sf"/>
</dbReference>
<dbReference type="Gene3D" id="2.60.220.50">
    <property type="match status" value="1"/>
</dbReference>
<protein>
    <recommendedName>
        <fullName evidence="15">Cadherin EGF LAG seven-pass G-type receptor 3</fullName>
    </recommendedName>
</protein>
<dbReference type="InterPro" id="IPR001791">
    <property type="entry name" value="Laminin_G"/>
</dbReference>
<dbReference type="Gene3D" id="2.10.25.10">
    <property type="entry name" value="Laminin"/>
    <property type="match status" value="5"/>
</dbReference>
<comment type="subcellular location">
    <subcellularLocation>
        <location evidence="1">Cell membrane</location>
    </subcellularLocation>
</comment>
<keyword evidence="3" id="KW-1003">Cell membrane</keyword>
<organism evidence="13 14">
    <name type="scientific">Muraenolepis orangiensis</name>
    <name type="common">Patagonian moray cod</name>
    <dbReference type="NCBI Taxonomy" id="630683"/>
    <lineage>
        <taxon>Eukaryota</taxon>
        <taxon>Metazoa</taxon>
        <taxon>Chordata</taxon>
        <taxon>Craniata</taxon>
        <taxon>Vertebrata</taxon>
        <taxon>Euteleostomi</taxon>
        <taxon>Actinopterygii</taxon>
        <taxon>Neopterygii</taxon>
        <taxon>Teleostei</taxon>
        <taxon>Neoteleostei</taxon>
        <taxon>Acanthomorphata</taxon>
        <taxon>Zeiogadaria</taxon>
        <taxon>Gadariae</taxon>
        <taxon>Gadiformes</taxon>
        <taxon>Muraenolepidoidei</taxon>
        <taxon>Muraenolepididae</taxon>
        <taxon>Muraenolepis</taxon>
    </lineage>
</organism>
<dbReference type="CDD" id="cd00054">
    <property type="entry name" value="EGF_CA"/>
    <property type="match status" value="3"/>
</dbReference>
<feature type="disulfide bond" evidence="8">
    <location>
        <begin position="402"/>
        <end position="411"/>
    </location>
</feature>
<proteinExistence type="inferred from homology"/>
<feature type="disulfide bond" evidence="8">
    <location>
        <begin position="592"/>
        <end position="601"/>
    </location>
</feature>
<dbReference type="PROSITE" id="PS50025">
    <property type="entry name" value="LAM_G_DOMAIN"/>
    <property type="match status" value="2"/>
</dbReference>
<dbReference type="GO" id="GO:0004930">
    <property type="term" value="F:G protein-coupled receptor activity"/>
    <property type="evidence" value="ECO:0007669"/>
    <property type="project" value="InterPro"/>
</dbReference>
<evidence type="ECO:0000259" key="10">
    <source>
        <dbReference type="PROSITE" id="PS50026"/>
    </source>
</evidence>
<comment type="caution">
    <text evidence="13">The sequence shown here is derived from an EMBL/GenBank/DDBJ whole genome shotgun (WGS) entry which is preliminary data.</text>
</comment>
<dbReference type="CDD" id="cd00110">
    <property type="entry name" value="LamG"/>
    <property type="match status" value="2"/>
</dbReference>
<feature type="domain" description="EGF-like" evidence="10">
    <location>
        <begin position="603"/>
        <end position="640"/>
    </location>
</feature>
<dbReference type="PROSITE" id="PS50026">
    <property type="entry name" value="EGF_3"/>
    <property type="match status" value="5"/>
</dbReference>
<dbReference type="FunFam" id="2.10.25.10:FF:000113">
    <property type="entry name" value="Cadherin, EGF LAG seven-pass G-type receptor 3"/>
    <property type="match status" value="1"/>
</dbReference>
<feature type="domain" description="EGF-like" evidence="10">
    <location>
        <begin position="136"/>
        <end position="173"/>
    </location>
</feature>